<gene>
    <name evidence="1" type="ORF">METZ01_LOCUS397849</name>
</gene>
<reference evidence="1" key="1">
    <citation type="submission" date="2018-05" db="EMBL/GenBank/DDBJ databases">
        <authorList>
            <person name="Lanie J.A."/>
            <person name="Ng W.-L."/>
            <person name="Kazmierczak K.M."/>
            <person name="Andrzejewski T.M."/>
            <person name="Davidsen T.M."/>
            <person name="Wayne K.J."/>
            <person name="Tettelin H."/>
            <person name="Glass J.I."/>
            <person name="Rusch D."/>
            <person name="Podicherti R."/>
            <person name="Tsui H.-C.T."/>
            <person name="Winkler M.E."/>
        </authorList>
    </citation>
    <scope>NUCLEOTIDE SEQUENCE</scope>
</reference>
<accession>A0A382VG15</accession>
<evidence type="ECO:0000313" key="1">
    <source>
        <dbReference type="EMBL" id="SVD44995.1"/>
    </source>
</evidence>
<name>A0A382VG15_9ZZZZ</name>
<sequence length="187" mass="21584">MFRFVLSFIVFFAFNSFTNADTPTEANFLRGIDRYNGEWHIIAKGSSEPIGYFESHWKDIGNTKMTEFSFMSIGIWDETQSRSVGFCFWNEKENRAEFNEIDNGEEGCVSYAGYCLDVTATTMTWLVTGWTEKGFLRQTKMKDTFTKTGLNRTVEHLKGKKSPKIIVEWKKLNVEKSKPDHPDQPGN</sequence>
<dbReference type="EMBL" id="UINC01151408">
    <property type="protein sequence ID" value="SVD44995.1"/>
    <property type="molecule type" value="Genomic_DNA"/>
</dbReference>
<protein>
    <submittedName>
        <fullName evidence="1">Uncharacterized protein</fullName>
    </submittedName>
</protein>
<organism evidence="1">
    <name type="scientific">marine metagenome</name>
    <dbReference type="NCBI Taxonomy" id="408172"/>
    <lineage>
        <taxon>unclassified sequences</taxon>
        <taxon>metagenomes</taxon>
        <taxon>ecological metagenomes</taxon>
    </lineage>
</organism>
<dbReference type="InterPro" id="IPR022272">
    <property type="entry name" value="Lipocalin_CS"/>
</dbReference>
<dbReference type="AlphaFoldDB" id="A0A382VG15"/>
<proteinExistence type="predicted"/>
<dbReference type="PROSITE" id="PS00213">
    <property type="entry name" value="LIPOCALIN"/>
    <property type="match status" value="1"/>
</dbReference>